<feature type="region of interest" description="Disordered" evidence="1">
    <location>
        <begin position="1"/>
        <end position="23"/>
    </location>
</feature>
<keyword evidence="3" id="KW-1185">Reference proteome</keyword>
<evidence type="ECO:0000256" key="1">
    <source>
        <dbReference type="SAM" id="MobiDB-lite"/>
    </source>
</evidence>
<comment type="caution">
    <text evidence="2">The sequence shown here is derived from an EMBL/GenBank/DDBJ whole genome shotgun (WGS) entry which is preliminary data.</text>
</comment>
<organism evidence="2 3">
    <name type="scientific">Stylosanthes scabra</name>
    <dbReference type="NCBI Taxonomy" id="79078"/>
    <lineage>
        <taxon>Eukaryota</taxon>
        <taxon>Viridiplantae</taxon>
        <taxon>Streptophyta</taxon>
        <taxon>Embryophyta</taxon>
        <taxon>Tracheophyta</taxon>
        <taxon>Spermatophyta</taxon>
        <taxon>Magnoliopsida</taxon>
        <taxon>eudicotyledons</taxon>
        <taxon>Gunneridae</taxon>
        <taxon>Pentapetalae</taxon>
        <taxon>rosids</taxon>
        <taxon>fabids</taxon>
        <taxon>Fabales</taxon>
        <taxon>Fabaceae</taxon>
        <taxon>Papilionoideae</taxon>
        <taxon>50 kb inversion clade</taxon>
        <taxon>dalbergioids sensu lato</taxon>
        <taxon>Dalbergieae</taxon>
        <taxon>Pterocarpus clade</taxon>
        <taxon>Stylosanthes</taxon>
    </lineage>
</organism>
<reference evidence="2 3" key="1">
    <citation type="journal article" date="2023" name="Plants (Basel)">
        <title>Bridging the Gap: Combining Genomics and Transcriptomics Approaches to Understand Stylosanthes scabra, an Orphan Legume from the Brazilian Caatinga.</title>
        <authorList>
            <person name="Ferreira-Neto J.R.C."/>
            <person name="da Silva M.D."/>
            <person name="Binneck E."/>
            <person name="de Melo N.F."/>
            <person name="da Silva R.H."/>
            <person name="de Melo A.L.T.M."/>
            <person name="Pandolfi V."/>
            <person name="Bustamante F.O."/>
            <person name="Brasileiro-Vidal A.C."/>
            <person name="Benko-Iseppon A.M."/>
        </authorList>
    </citation>
    <scope>NUCLEOTIDE SEQUENCE [LARGE SCALE GENOMIC DNA]</scope>
    <source>
        <tissue evidence="2">Leaves</tissue>
    </source>
</reference>
<dbReference type="EMBL" id="JASCZI010060661">
    <property type="protein sequence ID" value="MED6135074.1"/>
    <property type="molecule type" value="Genomic_DNA"/>
</dbReference>
<proteinExistence type="predicted"/>
<sequence>MSDKFRSSIASSTHRVNGSDPVVKGCKDQKLLMKTTPNKQLDFNRELQFPELHPNCRLAHIIWVKINWRMMKRNKLANRDLSLELCGPLEDYARPKKRQILSP</sequence>
<dbReference type="Proteomes" id="UP001341840">
    <property type="component" value="Unassembled WGS sequence"/>
</dbReference>
<protein>
    <submittedName>
        <fullName evidence="2">Uncharacterized protein</fullName>
    </submittedName>
</protein>
<evidence type="ECO:0000313" key="2">
    <source>
        <dbReference type="EMBL" id="MED6135074.1"/>
    </source>
</evidence>
<evidence type="ECO:0000313" key="3">
    <source>
        <dbReference type="Proteomes" id="UP001341840"/>
    </source>
</evidence>
<accession>A0ABU6SG20</accession>
<gene>
    <name evidence="2" type="ORF">PIB30_042807</name>
</gene>
<name>A0ABU6SG20_9FABA</name>